<accession>G7L2K9</accession>
<dbReference type="PaxDb" id="3880-AES80967"/>
<dbReference type="PANTHER" id="PTHR34145:SF28">
    <property type="entry name" value="F-BOX DOMAIN-CONTAINING PROTEIN"/>
    <property type="match status" value="1"/>
</dbReference>
<dbReference type="Gene3D" id="3.80.10.10">
    <property type="entry name" value="Ribonuclease Inhibitor"/>
    <property type="match status" value="3"/>
</dbReference>
<feature type="domain" description="At1g61320/AtMIF1 LRR" evidence="2">
    <location>
        <begin position="288"/>
        <end position="482"/>
    </location>
</feature>
<dbReference type="Pfam" id="PF00646">
    <property type="entry name" value="F-box"/>
    <property type="match status" value="1"/>
</dbReference>
<dbReference type="InterPro" id="IPR001810">
    <property type="entry name" value="F-box_dom"/>
</dbReference>
<reference evidence="3 5" key="2">
    <citation type="journal article" date="2014" name="BMC Genomics">
        <title>An improved genome release (version Mt4.0) for the model legume Medicago truncatula.</title>
        <authorList>
            <person name="Tang H."/>
            <person name="Krishnakumar V."/>
            <person name="Bidwell S."/>
            <person name="Rosen B."/>
            <person name="Chan A."/>
            <person name="Zhou S."/>
            <person name="Gentzbittel L."/>
            <person name="Childs K.L."/>
            <person name="Yandell M."/>
            <person name="Gundlach H."/>
            <person name="Mayer K.F."/>
            <person name="Schwartz D.C."/>
            <person name="Town C.D."/>
        </authorList>
    </citation>
    <scope>GENOME REANNOTATION</scope>
    <source>
        <strain evidence="4 5">cv. Jemalong A17</strain>
    </source>
</reference>
<organism evidence="3 5">
    <name type="scientific">Medicago truncatula</name>
    <name type="common">Barrel medic</name>
    <name type="synonym">Medicago tribuloides</name>
    <dbReference type="NCBI Taxonomy" id="3880"/>
    <lineage>
        <taxon>Eukaryota</taxon>
        <taxon>Viridiplantae</taxon>
        <taxon>Streptophyta</taxon>
        <taxon>Embryophyta</taxon>
        <taxon>Tracheophyta</taxon>
        <taxon>Spermatophyta</taxon>
        <taxon>Magnoliopsida</taxon>
        <taxon>eudicotyledons</taxon>
        <taxon>Gunneridae</taxon>
        <taxon>Pentapetalae</taxon>
        <taxon>rosids</taxon>
        <taxon>fabids</taxon>
        <taxon>Fabales</taxon>
        <taxon>Fabaceae</taxon>
        <taxon>Papilionoideae</taxon>
        <taxon>50 kb inversion clade</taxon>
        <taxon>NPAAA clade</taxon>
        <taxon>Hologalegina</taxon>
        <taxon>IRL clade</taxon>
        <taxon>Trifolieae</taxon>
        <taxon>Medicago</taxon>
    </lineage>
</organism>
<evidence type="ECO:0000259" key="2">
    <source>
        <dbReference type="Pfam" id="PF23622"/>
    </source>
</evidence>
<name>G7L2K9_MEDTR</name>
<reference evidence="3 5" key="1">
    <citation type="journal article" date="2011" name="Nature">
        <title>The Medicago genome provides insight into the evolution of rhizobial symbioses.</title>
        <authorList>
            <person name="Young N.D."/>
            <person name="Debelle F."/>
            <person name="Oldroyd G.E."/>
            <person name="Geurts R."/>
            <person name="Cannon S.B."/>
            <person name="Udvardi M.K."/>
            <person name="Benedito V.A."/>
            <person name="Mayer K.F."/>
            <person name="Gouzy J."/>
            <person name="Schoof H."/>
            <person name="Van de Peer Y."/>
            <person name="Proost S."/>
            <person name="Cook D.R."/>
            <person name="Meyers B.C."/>
            <person name="Spannagl M."/>
            <person name="Cheung F."/>
            <person name="De Mita S."/>
            <person name="Krishnakumar V."/>
            <person name="Gundlach H."/>
            <person name="Zhou S."/>
            <person name="Mudge J."/>
            <person name="Bharti A.K."/>
            <person name="Murray J.D."/>
            <person name="Naoumkina M.A."/>
            <person name="Rosen B."/>
            <person name="Silverstein K.A."/>
            <person name="Tang H."/>
            <person name="Rombauts S."/>
            <person name="Zhao P.X."/>
            <person name="Zhou P."/>
            <person name="Barbe V."/>
            <person name="Bardou P."/>
            <person name="Bechner M."/>
            <person name="Bellec A."/>
            <person name="Berger A."/>
            <person name="Berges H."/>
            <person name="Bidwell S."/>
            <person name="Bisseling T."/>
            <person name="Choisne N."/>
            <person name="Couloux A."/>
            <person name="Denny R."/>
            <person name="Deshpande S."/>
            <person name="Dai X."/>
            <person name="Doyle J.J."/>
            <person name="Dudez A.M."/>
            <person name="Farmer A.D."/>
            <person name="Fouteau S."/>
            <person name="Franken C."/>
            <person name="Gibelin C."/>
            <person name="Gish J."/>
            <person name="Goldstein S."/>
            <person name="Gonzalez A.J."/>
            <person name="Green P.J."/>
            <person name="Hallab A."/>
            <person name="Hartog M."/>
            <person name="Hua A."/>
            <person name="Humphray S.J."/>
            <person name="Jeong D.H."/>
            <person name="Jing Y."/>
            <person name="Jocker A."/>
            <person name="Kenton S.M."/>
            <person name="Kim D.J."/>
            <person name="Klee K."/>
            <person name="Lai H."/>
            <person name="Lang C."/>
            <person name="Lin S."/>
            <person name="Macmil S.L."/>
            <person name="Magdelenat G."/>
            <person name="Matthews L."/>
            <person name="McCorrison J."/>
            <person name="Monaghan E.L."/>
            <person name="Mun J.H."/>
            <person name="Najar F.Z."/>
            <person name="Nicholson C."/>
            <person name="Noirot C."/>
            <person name="O'Bleness M."/>
            <person name="Paule C.R."/>
            <person name="Poulain J."/>
            <person name="Prion F."/>
            <person name="Qin B."/>
            <person name="Qu C."/>
            <person name="Retzel E.F."/>
            <person name="Riddle C."/>
            <person name="Sallet E."/>
            <person name="Samain S."/>
            <person name="Samson N."/>
            <person name="Sanders I."/>
            <person name="Saurat O."/>
            <person name="Scarpelli C."/>
            <person name="Schiex T."/>
            <person name="Segurens B."/>
            <person name="Severin A.J."/>
            <person name="Sherrier D.J."/>
            <person name="Shi R."/>
            <person name="Sims S."/>
            <person name="Singer S.R."/>
            <person name="Sinharoy S."/>
            <person name="Sterck L."/>
            <person name="Viollet A."/>
            <person name="Wang B.B."/>
            <person name="Wang K."/>
            <person name="Wang M."/>
            <person name="Wang X."/>
            <person name="Warfsmann J."/>
            <person name="Weissenbach J."/>
            <person name="White D.D."/>
            <person name="White J.D."/>
            <person name="Wiley G.B."/>
            <person name="Wincker P."/>
            <person name="Xing Y."/>
            <person name="Yang L."/>
            <person name="Yao Z."/>
            <person name="Ying F."/>
            <person name="Zhai J."/>
            <person name="Zhou L."/>
            <person name="Zuber A."/>
            <person name="Denarie J."/>
            <person name="Dixon R.A."/>
            <person name="May G.D."/>
            <person name="Schwartz D.C."/>
            <person name="Rogers J."/>
            <person name="Quetier F."/>
            <person name="Town C.D."/>
            <person name="Roe B.A."/>
        </authorList>
    </citation>
    <scope>NUCLEOTIDE SEQUENCE [LARGE SCALE GENOMIC DNA]</scope>
    <source>
        <strain evidence="3">A17</strain>
        <strain evidence="4 5">cv. Jemalong A17</strain>
    </source>
</reference>
<dbReference type="AlphaFoldDB" id="G7L2K9"/>
<reference evidence="4" key="3">
    <citation type="submission" date="2015-04" db="UniProtKB">
        <authorList>
            <consortium name="EnsemblPlants"/>
        </authorList>
    </citation>
    <scope>IDENTIFICATION</scope>
    <source>
        <strain evidence="4">cv. Jemalong A17</strain>
    </source>
</reference>
<protein>
    <submittedName>
        <fullName evidence="3">F-box/RNI superfamily protein, putative</fullName>
    </submittedName>
</protein>
<feature type="domain" description="At1g61320/AtMIF1 LRR" evidence="2">
    <location>
        <begin position="93"/>
        <end position="257"/>
    </location>
</feature>
<feature type="domain" description="At1g61320/AtMIF1 LRR" evidence="2">
    <location>
        <begin position="632"/>
        <end position="921"/>
    </location>
</feature>
<evidence type="ECO:0000259" key="1">
    <source>
        <dbReference type="Pfam" id="PF00646"/>
    </source>
</evidence>
<dbReference type="SUPFAM" id="SSF81383">
    <property type="entry name" value="F-box domain"/>
    <property type="match status" value="1"/>
</dbReference>
<evidence type="ECO:0000313" key="3">
    <source>
        <dbReference type="EMBL" id="AES80967.2"/>
    </source>
</evidence>
<dbReference type="EMBL" id="CM001223">
    <property type="protein sequence ID" value="AES80967.2"/>
    <property type="molecule type" value="Genomic_DNA"/>
</dbReference>
<dbReference type="Proteomes" id="UP000002051">
    <property type="component" value="Unassembled WGS sequence"/>
</dbReference>
<gene>
    <name evidence="3" type="ordered locus">MTR_7g087040</name>
</gene>
<dbReference type="InterPro" id="IPR055357">
    <property type="entry name" value="LRR_At1g61320_AtMIF1"/>
</dbReference>
<accession>A0A0C3WBG6</accession>
<dbReference type="Pfam" id="PF23622">
    <property type="entry name" value="LRR_At1g61320_AtMIF1"/>
    <property type="match status" value="3"/>
</dbReference>
<dbReference type="InterPro" id="IPR032675">
    <property type="entry name" value="LRR_dom_sf"/>
</dbReference>
<dbReference type="SUPFAM" id="SSF52047">
    <property type="entry name" value="RNI-like"/>
    <property type="match status" value="2"/>
</dbReference>
<dbReference type="InterPro" id="IPR053772">
    <property type="entry name" value="At1g61320/At1g61330-like"/>
</dbReference>
<dbReference type="HOGENOM" id="CLU_304488_0_0_1"/>
<feature type="domain" description="F-box" evidence="1">
    <location>
        <begin position="10"/>
        <end position="38"/>
    </location>
</feature>
<dbReference type="PANTHER" id="PTHR34145">
    <property type="entry name" value="OS02G0105600 PROTEIN"/>
    <property type="match status" value="1"/>
</dbReference>
<dbReference type="EnsemblPlants" id="AES80967">
    <property type="protein sequence ID" value="AES80967"/>
    <property type="gene ID" value="MTR_7g087040"/>
</dbReference>
<proteinExistence type="predicted"/>
<evidence type="ECO:0000313" key="5">
    <source>
        <dbReference type="Proteomes" id="UP000002051"/>
    </source>
</evidence>
<evidence type="ECO:0000313" key="4">
    <source>
        <dbReference type="EnsemblPlants" id="AES80967"/>
    </source>
</evidence>
<dbReference type="InterPro" id="IPR036047">
    <property type="entry name" value="F-box-like_dom_sf"/>
</dbReference>
<sequence>MKSCEKLENELPNHIISYIFSNLALKDLVKTSALSKQWIHEWGLRMDLNFDLYTMSDYNTDQDLSQILPLCQRFHFQSEFATRLDQFMLHYKGAMIRSIRVKFPLCNEHRDVIDRLISKGIAKGAEHIQLLFSSETTDTTISILPYKFSLILLPQNDSVTYLHLQNCLLVKPRYFSRLKNLRTLVLQQIIVKKTLVQTLCSKCKHLVDLTLDGCKITSKLKIIIPSLLHLKIVNVGCYYREPINIIASSLLSLEYSCLKHYVEHPMSIRAPMLSKFGFRGIVFSKGIGLSGLKNVTTIVFDSLLSDLSTNILPHLFSECPQLEDVTFKNCLFKSSINNKFTSSKLRQLIILDSVVNDSPSPPSEISIDALNLSSFEYTGYTTRIISFTAPRLSKVFWDTSERENIPHLFDPIASLPHIENLAMIVGSLQVKELAKVLVQFQNLRKLELHIDGACDPTMDYFWLLDIATASQHLQKLTLNSCEKLENELPDHIISYIFSKLDLVKNQCIVQTMDSVTYLHLQNCLLVKPRYFSRLKNLRTLVLQQVDVKKTLLKTLCSKCKHLVDFTLDDCKITSMLIIISPSLLRLNIVNDGFYFRDLITIIASSLLSFEYSCLENSAVHPINIQAPMLSKFSFRGALFSEHIGLSVLRNVTTIKFDALLFDLSTDILPHLFSECPQLEDVTLKNCLFTSSTQITSLKLRQLIILDSVWVNDSPSEISIDALNLSSFEYTGYTTRIISFTAPRLSKVFWDTSERENRPHLFDPIASLPHIENLAMIVGTLQVKELAKVLVRFQNLRQLDLHIDGACDPSMDYFWLLDIATASRHLQKLTVSIKNLHPEHSHMVGFKRQKSEYEGFSHSVLKYVEFLGCVCSINVFELATHLLRSANSLKKMTFHYSDRVYLGGCINACGGDCWLGKNVIREMLKDEVNEQCQLIILVVFEARTPATKKNKEWQEQLPTVVLKAEEIMHSKEIMLSL</sequence>
<keyword evidence="5" id="KW-1185">Reference proteome</keyword>